<organism evidence="8 9">
    <name type="scientific">Pseudobacteriovorax antillogorgiicola</name>
    <dbReference type="NCBI Taxonomy" id="1513793"/>
    <lineage>
        <taxon>Bacteria</taxon>
        <taxon>Pseudomonadati</taxon>
        <taxon>Bdellovibrionota</taxon>
        <taxon>Oligoflexia</taxon>
        <taxon>Oligoflexales</taxon>
        <taxon>Pseudobacteriovoracaceae</taxon>
        <taxon>Pseudobacteriovorax</taxon>
    </lineage>
</organism>
<comment type="function">
    <text evidence="6">3'-to-5' exoribonuclease specific for small oligoribonucleotides.</text>
</comment>
<dbReference type="PANTHER" id="PTHR11046:SF0">
    <property type="entry name" value="OLIGORIBONUCLEASE, MITOCHONDRIAL"/>
    <property type="match status" value="1"/>
</dbReference>
<keyword evidence="9" id="KW-1185">Reference proteome</keyword>
<dbReference type="Gene3D" id="3.30.420.10">
    <property type="entry name" value="Ribonuclease H-like superfamily/Ribonuclease H"/>
    <property type="match status" value="1"/>
</dbReference>
<dbReference type="GO" id="GO:0006259">
    <property type="term" value="P:DNA metabolic process"/>
    <property type="evidence" value="ECO:0007669"/>
    <property type="project" value="UniProtKB-ARBA"/>
</dbReference>
<proteinExistence type="inferred from homology"/>
<keyword evidence="4 6" id="KW-0269">Exonuclease</keyword>
<evidence type="ECO:0000313" key="9">
    <source>
        <dbReference type="Proteomes" id="UP000192907"/>
    </source>
</evidence>
<dbReference type="OrthoDB" id="9801329at2"/>
<evidence type="ECO:0000256" key="1">
    <source>
        <dbReference type="ARBA" id="ARBA00009921"/>
    </source>
</evidence>
<sequence>MAPTIDSHNLVWIDMEMSGLDPDTDVILEVATIITDKDLNILAEGPVLPIKQKPELFHTMDEWNRTHHTKSGLWQKVVDSEITLEQAENETLAFIESYTEPKTSPLCGNSIAQDRLFIMKYMPLINNHLHYRMIDVSTIKELAKRWYPDAPKSPEKQNKHRALDDIRESIEELRFYRQCLFVEKTGPN</sequence>
<dbReference type="RefSeq" id="WP_132314799.1">
    <property type="nucleotide sequence ID" value="NZ_FWZT01000001.1"/>
</dbReference>
<dbReference type="EC" id="3.1.-.-" evidence="6"/>
<dbReference type="Proteomes" id="UP000192907">
    <property type="component" value="Unassembled WGS sequence"/>
</dbReference>
<feature type="domain" description="Exonuclease" evidence="7">
    <location>
        <begin position="9"/>
        <end position="182"/>
    </location>
</feature>
<comment type="similarity">
    <text evidence="1 6">Belongs to the oligoribonuclease family.</text>
</comment>
<reference evidence="9" key="1">
    <citation type="submission" date="2017-04" db="EMBL/GenBank/DDBJ databases">
        <authorList>
            <person name="Varghese N."/>
            <person name="Submissions S."/>
        </authorList>
    </citation>
    <scope>NUCLEOTIDE SEQUENCE [LARGE SCALE GENOMIC DNA]</scope>
    <source>
        <strain evidence="9">RKEM611</strain>
    </source>
</reference>
<dbReference type="SUPFAM" id="SSF53098">
    <property type="entry name" value="Ribonuclease H-like"/>
    <property type="match status" value="1"/>
</dbReference>
<dbReference type="GO" id="GO:0000175">
    <property type="term" value="F:3'-5'-RNA exonuclease activity"/>
    <property type="evidence" value="ECO:0007669"/>
    <property type="project" value="InterPro"/>
</dbReference>
<evidence type="ECO:0000256" key="5">
    <source>
        <dbReference type="ARBA" id="ARBA00070964"/>
    </source>
</evidence>
<dbReference type="STRING" id="1513793.SAMN06296036_10157"/>
<comment type="subcellular location">
    <subcellularLocation>
        <location evidence="6">Cytoplasm</location>
    </subcellularLocation>
</comment>
<feature type="active site" evidence="6">
    <location>
        <position position="131"/>
    </location>
</feature>
<evidence type="ECO:0000256" key="6">
    <source>
        <dbReference type="HAMAP-Rule" id="MF_00045"/>
    </source>
</evidence>
<dbReference type="GO" id="GO:0003676">
    <property type="term" value="F:nucleic acid binding"/>
    <property type="evidence" value="ECO:0007669"/>
    <property type="project" value="InterPro"/>
</dbReference>
<keyword evidence="2 6" id="KW-0540">Nuclease</keyword>
<dbReference type="InterPro" id="IPR036397">
    <property type="entry name" value="RNaseH_sf"/>
</dbReference>
<protein>
    <recommendedName>
        <fullName evidence="5 6">Oligoribonuclease</fullName>
        <ecNumber evidence="6">3.1.-.-</ecNumber>
    </recommendedName>
</protein>
<dbReference type="Pfam" id="PF00929">
    <property type="entry name" value="RNase_T"/>
    <property type="match status" value="1"/>
</dbReference>
<dbReference type="GO" id="GO:0005737">
    <property type="term" value="C:cytoplasm"/>
    <property type="evidence" value="ECO:0007669"/>
    <property type="project" value="UniProtKB-SubCell"/>
</dbReference>
<dbReference type="InterPro" id="IPR022894">
    <property type="entry name" value="Oligoribonuclease"/>
</dbReference>
<dbReference type="InterPro" id="IPR012337">
    <property type="entry name" value="RNaseH-like_sf"/>
</dbReference>
<keyword evidence="6" id="KW-0963">Cytoplasm</keyword>
<dbReference type="AlphaFoldDB" id="A0A1Y6B395"/>
<dbReference type="PANTHER" id="PTHR11046">
    <property type="entry name" value="OLIGORIBONUCLEASE, MITOCHONDRIAL"/>
    <property type="match status" value="1"/>
</dbReference>
<dbReference type="HAMAP" id="MF_00045">
    <property type="entry name" value="Oligoribonuclease"/>
    <property type="match status" value="1"/>
</dbReference>
<dbReference type="FunFam" id="3.30.420.10:FF:000003">
    <property type="entry name" value="Oligoribonuclease"/>
    <property type="match status" value="1"/>
</dbReference>
<gene>
    <name evidence="6" type="primary">orn</name>
    <name evidence="8" type="ORF">SAMN06296036_10157</name>
</gene>
<evidence type="ECO:0000256" key="4">
    <source>
        <dbReference type="ARBA" id="ARBA00022839"/>
    </source>
</evidence>
<evidence type="ECO:0000313" key="8">
    <source>
        <dbReference type="EMBL" id="SME87888.1"/>
    </source>
</evidence>
<dbReference type="SMART" id="SM00479">
    <property type="entry name" value="EXOIII"/>
    <property type="match status" value="1"/>
</dbReference>
<evidence type="ECO:0000256" key="3">
    <source>
        <dbReference type="ARBA" id="ARBA00022801"/>
    </source>
</evidence>
<dbReference type="InterPro" id="IPR013520">
    <property type="entry name" value="Ribonucl_H"/>
</dbReference>
<evidence type="ECO:0000256" key="2">
    <source>
        <dbReference type="ARBA" id="ARBA00022722"/>
    </source>
</evidence>
<evidence type="ECO:0000259" key="7">
    <source>
        <dbReference type="SMART" id="SM00479"/>
    </source>
</evidence>
<accession>A0A1Y6B395</accession>
<name>A0A1Y6B395_9BACT</name>
<dbReference type="CDD" id="cd06135">
    <property type="entry name" value="Orn"/>
    <property type="match status" value="1"/>
</dbReference>
<keyword evidence="3 6" id="KW-0378">Hydrolase</keyword>
<dbReference type="NCBIfam" id="NF003765">
    <property type="entry name" value="PRK05359.1"/>
    <property type="match status" value="1"/>
</dbReference>
<dbReference type="EMBL" id="FWZT01000001">
    <property type="protein sequence ID" value="SME87888.1"/>
    <property type="molecule type" value="Genomic_DNA"/>
</dbReference>